<reference evidence="2" key="1">
    <citation type="journal article" date="2012" name="Science">
        <title>The Paleozoic origin of enzymatic lignin decomposition reconstructed from 31 fungal genomes.</title>
        <authorList>
            <person name="Floudas D."/>
            <person name="Binder M."/>
            <person name="Riley R."/>
            <person name="Barry K."/>
            <person name="Blanchette R.A."/>
            <person name="Henrissat B."/>
            <person name="Martinez A.T."/>
            <person name="Otillar R."/>
            <person name="Spatafora J.W."/>
            <person name="Yadav J.S."/>
            <person name="Aerts A."/>
            <person name="Benoit I."/>
            <person name="Boyd A."/>
            <person name="Carlson A."/>
            <person name="Copeland A."/>
            <person name="Coutinho P.M."/>
            <person name="de Vries R.P."/>
            <person name="Ferreira P."/>
            <person name="Findley K."/>
            <person name="Foster B."/>
            <person name="Gaskell J."/>
            <person name="Glotzer D."/>
            <person name="Gorecki P."/>
            <person name="Heitman J."/>
            <person name="Hesse C."/>
            <person name="Hori C."/>
            <person name="Igarashi K."/>
            <person name="Jurgens J.A."/>
            <person name="Kallen N."/>
            <person name="Kersten P."/>
            <person name="Kohler A."/>
            <person name="Kuees U."/>
            <person name="Kumar T.K.A."/>
            <person name="Kuo A."/>
            <person name="LaButti K."/>
            <person name="Larrondo L.F."/>
            <person name="Lindquist E."/>
            <person name="Ling A."/>
            <person name="Lombard V."/>
            <person name="Lucas S."/>
            <person name="Lundell T."/>
            <person name="Martin R."/>
            <person name="McLaughlin D.J."/>
            <person name="Morgenstern I."/>
            <person name="Morin E."/>
            <person name="Murat C."/>
            <person name="Nagy L.G."/>
            <person name="Nolan M."/>
            <person name="Ohm R.A."/>
            <person name="Patyshakuliyeva A."/>
            <person name="Rokas A."/>
            <person name="Ruiz-Duenas F.J."/>
            <person name="Sabat G."/>
            <person name="Salamov A."/>
            <person name="Samejima M."/>
            <person name="Schmutz J."/>
            <person name="Slot J.C."/>
            <person name="St John F."/>
            <person name="Stenlid J."/>
            <person name="Sun H."/>
            <person name="Sun S."/>
            <person name="Syed K."/>
            <person name="Tsang A."/>
            <person name="Wiebenga A."/>
            <person name="Young D."/>
            <person name="Pisabarro A."/>
            <person name="Eastwood D.C."/>
            <person name="Martin F."/>
            <person name="Cullen D."/>
            <person name="Grigoriev I.V."/>
            <person name="Hibbett D.S."/>
        </authorList>
    </citation>
    <scope>NUCLEOTIDE SEQUENCE [LARGE SCALE GENOMIC DNA]</scope>
    <source>
        <strain evidence="2">MF3/22</strain>
    </source>
</reference>
<name>R7SH41_FOMME</name>
<keyword evidence="2" id="KW-1185">Reference proteome</keyword>
<evidence type="ECO:0000313" key="1">
    <source>
        <dbReference type="EMBL" id="EJC97720.1"/>
    </source>
</evidence>
<gene>
    <name evidence="1" type="ORF">FOMMEDRAFT_98270</name>
</gene>
<accession>R7SH41</accession>
<proteinExistence type="predicted"/>
<organism evidence="1 2">
    <name type="scientific">Fomitiporia mediterranea (strain MF3/22)</name>
    <name type="common">Grapevine white-rot fungus</name>
    <dbReference type="NCBI Taxonomy" id="694068"/>
    <lineage>
        <taxon>Eukaryota</taxon>
        <taxon>Fungi</taxon>
        <taxon>Dikarya</taxon>
        <taxon>Basidiomycota</taxon>
        <taxon>Agaricomycotina</taxon>
        <taxon>Agaricomycetes</taxon>
        <taxon>Hymenochaetales</taxon>
        <taxon>Hymenochaetaceae</taxon>
        <taxon>Fomitiporia</taxon>
    </lineage>
</organism>
<evidence type="ECO:0000313" key="2">
    <source>
        <dbReference type="Proteomes" id="UP000053630"/>
    </source>
</evidence>
<feature type="non-terminal residue" evidence="1">
    <location>
        <position position="1"/>
    </location>
</feature>
<dbReference type="RefSeq" id="XP_007272131.1">
    <property type="nucleotide sequence ID" value="XM_007272069.1"/>
</dbReference>
<dbReference type="EMBL" id="JH717986">
    <property type="protein sequence ID" value="EJC97720.1"/>
    <property type="molecule type" value="Genomic_DNA"/>
</dbReference>
<dbReference type="KEGG" id="fme:FOMMEDRAFT_98270"/>
<sequence length="282" mass="31522">ILTLFFKPVKKKKAVKIGLGMRRSTLEGLHSELVLDAGDVLSPEEVELFNTLDGDEDHINDESQTIHDMHIAISVRDRAIADMRAKGVTVRQNELREAEVVLYKVAGLAKRVNDSGRLKSRFESLVDAAAKDPNSPITGEKHTLDRRVSTRWNSDLACLDAYFLLYPIVEQLTAVQEFKLQNFVLSDTQLHLAKELCDILLIVEGPTRLFSQANVPLIANIIPMLLVIQQALTRASEDTSQPSVLRIAAYAGTLVCKKYYALADECEIYYIAIVMSPDKKLD</sequence>
<protein>
    <submittedName>
        <fullName evidence="1">Uncharacterized protein</fullName>
    </submittedName>
</protein>
<dbReference type="InterPro" id="IPR012337">
    <property type="entry name" value="RNaseH-like_sf"/>
</dbReference>
<dbReference type="Proteomes" id="UP000053630">
    <property type="component" value="Unassembled WGS sequence"/>
</dbReference>
<dbReference type="eggNOG" id="ENOG502SNUQ">
    <property type="taxonomic scope" value="Eukaryota"/>
</dbReference>
<dbReference type="SUPFAM" id="SSF53098">
    <property type="entry name" value="Ribonuclease H-like"/>
    <property type="match status" value="1"/>
</dbReference>
<dbReference type="OrthoDB" id="3251057at2759"/>
<dbReference type="GeneID" id="18680992"/>
<dbReference type="AlphaFoldDB" id="R7SH41"/>